<dbReference type="SUPFAM" id="SSF52499">
    <property type="entry name" value="Isochorismatase-like hydrolases"/>
    <property type="match status" value="1"/>
</dbReference>
<name>A0A1T5GBX2_9SPHN</name>
<dbReference type="EMBL" id="FUYM01000013">
    <property type="protein sequence ID" value="SKC05953.1"/>
    <property type="molecule type" value="Genomic_DNA"/>
</dbReference>
<dbReference type="STRING" id="439228.SAMN06295920_11387"/>
<evidence type="ECO:0000313" key="3">
    <source>
        <dbReference type="EMBL" id="SKC05953.1"/>
    </source>
</evidence>
<accession>A0A1T5GBX2</accession>
<dbReference type="PANTHER" id="PTHR43540:SF6">
    <property type="entry name" value="ISOCHORISMATASE-LIKE DOMAIN-CONTAINING PROTEIN"/>
    <property type="match status" value="1"/>
</dbReference>
<reference evidence="4" key="1">
    <citation type="submission" date="2017-02" db="EMBL/GenBank/DDBJ databases">
        <authorList>
            <person name="Varghese N."/>
            <person name="Submissions S."/>
        </authorList>
    </citation>
    <scope>NUCLEOTIDE SEQUENCE [LARGE SCALE GENOMIC DNA]</scope>
    <source>
        <strain evidence="4">UM2</strain>
    </source>
</reference>
<dbReference type="GO" id="GO:0016787">
    <property type="term" value="F:hydrolase activity"/>
    <property type="evidence" value="ECO:0007669"/>
    <property type="project" value="UniProtKB-KW"/>
</dbReference>
<feature type="domain" description="Isochorismatase-like" evidence="2">
    <location>
        <begin position="28"/>
        <end position="209"/>
    </location>
</feature>
<dbReference type="AlphaFoldDB" id="A0A1T5GBX2"/>
<gene>
    <name evidence="3" type="ORF">SAMN06295920_11387</name>
</gene>
<dbReference type="OrthoDB" id="9807387at2"/>
<organism evidence="3 4">
    <name type="scientific">Rhizorhabdus histidinilytica</name>
    <dbReference type="NCBI Taxonomy" id="439228"/>
    <lineage>
        <taxon>Bacteria</taxon>
        <taxon>Pseudomonadati</taxon>
        <taxon>Pseudomonadota</taxon>
        <taxon>Alphaproteobacteria</taxon>
        <taxon>Sphingomonadales</taxon>
        <taxon>Sphingomonadaceae</taxon>
        <taxon>Rhizorhabdus</taxon>
    </lineage>
</organism>
<dbReference type="InterPro" id="IPR050272">
    <property type="entry name" value="Isochorismatase-like_hydrls"/>
</dbReference>
<dbReference type="InterPro" id="IPR036380">
    <property type="entry name" value="Isochorismatase-like_sf"/>
</dbReference>
<dbReference type="PANTHER" id="PTHR43540">
    <property type="entry name" value="PEROXYUREIDOACRYLATE/UREIDOACRYLATE AMIDOHYDROLASE-RELATED"/>
    <property type="match status" value="1"/>
</dbReference>
<dbReference type="InterPro" id="IPR000868">
    <property type="entry name" value="Isochorismatase-like_dom"/>
</dbReference>
<dbReference type="CDD" id="cd00431">
    <property type="entry name" value="cysteine_hydrolases"/>
    <property type="match status" value="1"/>
</dbReference>
<dbReference type="Gene3D" id="3.40.50.850">
    <property type="entry name" value="Isochorismatase-like"/>
    <property type="match status" value="1"/>
</dbReference>
<keyword evidence="4" id="KW-1185">Reference proteome</keyword>
<evidence type="ECO:0000259" key="2">
    <source>
        <dbReference type="Pfam" id="PF00857"/>
    </source>
</evidence>
<dbReference type="Pfam" id="PF00857">
    <property type="entry name" value="Isochorismatase"/>
    <property type="match status" value="1"/>
</dbReference>
<keyword evidence="1" id="KW-0378">Hydrolase</keyword>
<dbReference type="Proteomes" id="UP000189818">
    <property type="component" value="Unassembled WGS sequence"/>
</dbReference>
<evidence type="ECO:0000256" key="1">
    <source>
        <dbReference type="ARBA" id="ARBA00022801"/>
    </source>
</evidence>
<protein>
    <submittedName>
        <fullName evidence="3">Nicotinamidase-related amidase</fullName>
    </submittedName>
</protein>
<dbReference type="RefSeq" id="WP_079650458.1">
    <property type="nucleotide sequence ID" value="NZ_FUYM01000013.1"/>
</dbReference>
<evidence type="ECO:0000313" key="4">
    <source>
        <dbReference type="Proteomes" id="UP000189818"/>
    </source>
</evidence>
<proteinExistence type="predicted"/>
<sequence>MTQSVPVRAMMGSRPRPRYSRLAGPKAAHLVIDLQIGFLEPGSPFEVAAARAIVPAVNRVSAAVRAAGGLNLFLRYTIDPDEPHRWTSYQELMPAAQRALSAEAFRRGASTHALWPELDFGAGDLVMDKTRLSAFIPGTCDAPAALEARGIDTLIISGCLTDGCCESTARDAAQMNYRVFFPEDGNATWSEEGHRATLRTMSRMAFADVRPADEILALLTSLRATG</sequence>